<organism evidence="1 2">
    <name type="scientific">Desmophyllum pertusum</name>
    <dbReference type="NCBI Taxonomy" id="174260"/>
    <lineage>
        <taxon>Eukaryota</taxon>
        <taxon>Metazoa</taxon>
        <taxon>Cnidaria</taxon>
        <taxon>Anthozoa</taxon>
        <taxon>Hexacorallia</taxon>
        <taxon>Scleractinia</taxon>
        <taxon>Caryophylliina</taxon>
        <taxon>Caryophylliidae</taxon>
        <taxon>Desmophyllum</taxon>
    </lineage>
</organism>
<gene>
    <name evidence="1" type="ORF">OS493_012910</name>
</gene>
<evidence type="ECO:0000313" key="1">
    <source>
        <dbReference type="EMBL" id="KAJ7373319.1"/>
    </source>
</evidence>
<dbReference type="EMBL" id="MU826831">
    <property type="protein sequence ID" value="KAJ7373319.1"/>
    <property type="molecule type" value="Genomic_DNA"/>
</dbReference>
<name>A0A9X0CTX8_9CNID</name>
<dbReference type="AlphaFoldDB" id="A0A9X0CTX8"/>
<dbReference type="Proteomes" id="UP001163046">
    <property type="component" value="Unassembled WGS sequence"/>
</dbReference>
<comment type="caution">
    <text evidence="1">The sequence shown here is derived from an EMBL/GenBank/DDBJ whole genome shotgun (WGS) entry which is preliminary data.</text>
</comment>
<keyword evidence="2" id="KW-1185">Reference proteome</keyword>
<reference evidence="1" key="1">
    <citation type="submission" date="2023-01" db="EMBL/GenBank/DDBJ databases">
        <title>Genome assembly of the deep-sea coral Lophelia pertusa.</title>
        <authorList>
            <person name="Herrera S."/>
            <person name="Cordes E."/>
        </authorList>
    </citation>
    <scope>NUCLEOTIDE SEQUENCE</scope>
    <source>
        <strain evidence="1">USNM1676648</strain>
        <tissue evidence="1">Polyp</tissue>
    </source>
</reference>
<evidence type="ECO:0000313" key="2">
    <source>
        <dbReference type="Proteomes" id="UP001163046"/>
    </source>
</evidence>
<sequence>MEMSSRLDFAFMLKEYIIHHPGAYLREALKFYLKRFAYGYRLDLTQQFMANMSIFTSEEMVFLDEGGFDRRLVRQYGHGPRGWRIRAPIARS</sequence>
<protein>
    <submittedName>
        <fullName evidence="1">Uncharacterized protein</fullName>
    </submittedName>
</protein>
<accession>A0A9X0CTX8</accession>
<proteinExistence type="predicted"/>
<dbReference type="OrthoDB" id="6016713at2759"/>